<dbReference type="EMBL" id="MU827779">
    <property type="protein sequence ID" value="KAJ7339405.1"/>
    <property type="molecule type" value="Genomic_DNA"/>
</dbReference>
<sequence length="87" mass="9661">METLGSIYQDVTGKTFSAHDTLEDSTALQVIMEDERLKSCLSGTHDNGIHIKAAFHDMKEKMEMSQRVSLFKGDMGILLSSYMGNST</sequence>
<dbReference type="AlphaFoldDB" id="A0A9W9YFC6"/>
<gene>
    <name evidence="1" type="ORF">OS493_005800</name>
</gene>
<evidence type="ECO:0000313" key="1">
    <source>
        <dbReference type="EMBL" id="KAJ7339405.1"/>
    </source>
</evidence>
<organism evidence="1 2">
    <name type="scientific">Desmophyllum pertusum</name>
    <dbReference type="NCBI Taxonomy" id="174260"/>
    <lineage>
        <taxon>Eukaryota</taxon>
        <taxon>Metazoa</taxon>
        <taxon>Cnidaria</taxon>
        <taxon>Anthozoa</taxon>
        <taxon>Hexacorallia</taxon>
        <taxon>Scleractinia</taxon>
        <taxon>Caryophylliina</taxon>
        <taxon>Caryophylliidae</taxon>
        <taxon>Desmophyllum</taxon>
    </lineage>
</organism>
<protein>
    <submittedName>
        <fullName evidence="1">Uncharacterized protein</fullName>
    </submittedName>
</protein>
<reference evidence="1" key="1">
    <citation type="submission" date="2023-01" db="EMBL/GenBank/DDBJ databases">
        <title>Genome assembly of the deep-sea coral Lophelia pertusa.</title>
        <authorList>
            <person name="Herrera S."/>
            <person name="Cordes E."/>
        </authorList>
    </citation>
    <scope>NUCLEOTIDE SEQUENCE</scope>
    <source>
        <strain evidence="1">USNM1676648</strain>
        <tissue evidence="1">Polyp</tissue>
    </source>
</reference>
<comment type="caution">
    <text evidence="1">The sequence shown here is derived from an EMBL/GenBank/DDBJ whole genome shotgun (WGS) entry which is preliminary data.</text>
</comment>
<dbReference type="Proteomes" id="UP001163046">
    <property type="component" value="Unassembled WGS sequence"/>
</dbReference>
<name>A0A9W9YFC6_9CNID</name>
<accession>A0A9W9YFC6</accession>
<proteinExistence type="predicted"/>
<keyword evidence="2" id="KW-1185">Reference proteome</keyword>
<evidence type="ECO:0000313" key="2">
    <source>
        <dbReference type="Proteomes" id="UP001163046"/>
    </source>
</evidence>